<dbReference type="InterPro" id="IPR031524">
    <property type="entry name" value="ARMH4"/>
</dbReference>
<dbReference type="AlphaFoldDB" id="A0A8C9RZX1"/>
<feature type="compositionally biased region" description="Gly residues" evidence="1">
    <location>
        <begin position="147"/>
        <end position="156"/>
    </location>
</feature>
<keyword evidence="4" id="KW-1185">Reference proteome</keyword>
<feature type="compositionally biased region" description="Low complexity" evidence="1">
    <location>
        <begin position="335"/>
        <end position="359"/>
    </location>
</feature>
<reference evidence="3 4" key="1">
    <citation type="submission" date="2019-04" db="EMBL/GenBank/DDBJ databases">
        <authorList>
            <consortium name="Wellcome Sanger Institute Data Sharing"/>
        </authorList>
    </citation>
    <scope>NUCLEOTIDE SEQUENCE [LARGE SCALE GENOMIC DNA]</scope>
</reference>
<dbReference type="GeneTree" id="ENSGT00390000012816"/>
<feature type="transmembrane region" description="Helical" evidence="2">
    <location>
        <begin position="635"/>
        <end position="656"/>
    </location>
</feature>
<reference evidence="3" key="3">
    <citation type="submission" date="2025-09" db="UniProtKB">
        <authorList>
            <consortium name="Ensembl"/>
        </authorList>
    </citation>
    <scope>IDENTIFICATION</scope>
</reference>
<sequence>MWSGFGGAIRKEGAAEGKDAPSAPGCNVARRCSAAFGPTAFEDPWLCKMPRGVILQLCLMAGVSLWTNATPLPPHSSGVLPLAEQLGQRKAKESVLEQRPTGGGEPVATPATPFTPSSPAAASEMGSNPTNSWSPELQMSEPQGSSSGAGGLAGRRGGSEAPRVSVKVSAWGDREQVAQEMGKENSRGGKLDAAGLGSSTVATSGFHATEGYRHNSPPVAEDQMARGGVHTAAPRTTSSPQMRLAVVKYPGEPRKVGGASEQGHEHQLLRQEAPALERDEKGARGADEVLMEPPTALLGEEPCGQTAGTVEPKKAGLGEDLGPRGSAALEDLQLPGAPGAPAPSYSSAPSHFAASSAHAESGLGDTGHSLEPLRTGLPLSQDEAGTVGGMPPGAMPTAPAGGAVAGSHGASALQDGNWSALPEKGAVTAVTLPLSTSPPMGPPKEVTAAVDAPTSSYSAKTQVPLLTEGPSAPWQTSGTELSDTVSLSQLQPLTAPPPGPPLDYGSLESEDLGVIKSPPGATETSTVGSDAVSAASVPFRTSPTAVTSLSLPKSKSGLEELESEEEHDEDDEDTEESEEEESQEDTEETPTPAPHAYSHVPYHLYSNSIWVQRHQGLVRSWVEKIRDKAGYVSGMLAPVGIGVAGALFILGALYSIKVMHRKRRSSFKHQRRKHRETTSRQDRVMLLADSSEDEF</sequence>
<keyword evidence="2" id="KW-0472">Membrane</keyword>
<dbReference type="Ensembl" id="ENSSFOT00015027160.2">
    <property type="protein sequence ID" value="ENSSFOP00015026855.1"/>
    <property type="gene ID" value="ENSSFOG00015017259.2"/>
</dbReference>
<dbReference type="PANTHER" id="PTHR21585">
    <property type="entry name" value="FULL-LENGTH CDNA CLONE CS0DC025YL05 OF NEUROBLASTOMA"/>
    <property type="match status" value="1"/>
</dbReference>
<keyword evidence="2" id="KW-1133">Transmembrane helix</keyword>
<evidence type="ECO:0000313" key="4">
    <source>
        <dbReference type="Proteomes" id="UP000694397"/>
    </source>
</evidence>
<accession>A0A8C9RZX1</accession>
<dbReference type="Proteomes" id="UP000694397">
    <property type="component" value="Chromosome 15"/>
</dbReference>
<feature type="region of interest" description="Disordered" evidence="1">
    <location>
        <begin position="84"/>
        <end position="166"/>
    </location>
</feature>
<proteinExistence type="predicted"/>
<organism evidence="3 4">
    <name type="scientific">Scleropages formosus</name>
    <name type="common">Asian bonytongue</name>
    <name type="synonym">Osteoglossum formosum</name>
    <dbReference type="NCBI Taxonomy" id="113540"/>
    <lineage>
        <taxon>Eukaryota</taxon>
        <taxon>Metazoa</taxon>
        <taxon>Chordata</taxon>
        <taxon>Craniata</taxon>
        <taxon>Vertebrata</taxon>
        <taxon>Euteleostomi</taxon>
        <taxon>Actinopterygii</taxon>
        <taxon>Neopterygii</taxon>
        <taxon>Teleostei</taxon>
        <taxon>Osteoglossocephala</taxon>
        <taxon>Osteoglossomorpha</taxon>
        <taxon>Osteoglossiformes</taxon>
        <taxon>Osteoglossidae</taxon>
        <taxon>Scleropages</taxon>
    </lineage>
</organism>
<feature type="region of interest" description="Disordered" evidence="1">
    <location>
        <begin position="432"/>
        <end position="598"/>
    </location>
</feature>
<protein>
    <submittedName>
        <fullName evidence="3">Uncharacterized protein</fullName>
    </submittedName>
</protein>
<reference evidence="3" key="2">
    <citation type="submission" date="2025-08" db="UniProtKB">
        <authorList>
            <consortium name="Ensembl"/>
        </authorList>
    </citation>
    <scope>IDENTIFICATION</scope>
</reference>
<feature type="compositionally biased region" description="Low complexity" evidence="1">
    <location>
        <begin position="395"/>
        <end position="412"/>
    </location>
</feature>
<feature type="compositionally biased region" description="Low complexity" evidence="1">
    <location>
        <begin position="106"/>
        <end position="123"/>
    </location>
</feature>
<feature type="compositionally biased region" description="Acidic residues" evidence="1">
    <location>
        <begin position="559"/>
        <end position="588"/>
    </location>
</feature>
<evidence type="ECO:0000256" key="1">
    <source>
        <dbReference type="SAM" id="MobiDB-lite"/>
    </source>
</evidence>
<evidence type="ECO:0000313" key="3">
    <source>
        <dbReference type="Ensembl" id="ENSSFOP00015026855.1"/>
    </source>
</evidence>
<name>A0A8C9RZX1_SCLFO</name>
<dbReference type="PANTHER" id="PTHR21585:SF0">
    <property type="entry name" value="ARMADILLO-LIKE HELICAL DOMAIN-CONTAINING PROTEIN 4"/>
    <property type="match status" value="1"/>
</dbReference>
<gene>
    <name evidence="3" type="primary">armh4</name>
</gene>
<evidence type="ECO:0000256" key="2">
    <source>
        <dbReference type="SAM" id="Phobius"/>
    </source>
</evidence>
<feature type="region of interest" description="Disordered" evidence="1">
    <location>
        <begin position="208"/>
        <end position="418"/>
    </location>
</feature>
<feature type="compositionally biased region" description="Basic and acidic residues" evidence="1">
    <location>
        <begin position="262"/>
        <end position="287"/>
    </location>
</feature>
<feature type="compositionally biased region" description="Polar residues" evidence="1">
    <location>
        <begin position="473"/>
        <end position="489"/>
    </location>
</feature>
<keyword evidence="2" id="KW-0812">Transmembrane</keyword>
<feature type="compositionally biased region" description="Polar residues" evidence="1">
    <location>
        <begin position="125"/>
        <end position="143"/>
    </location>
</feature>
<feature type="compositionally biased region" description="Polar residues" evidence="1">
    <location>
        <begin position="539"/>
        <end position="553"/>
    </location>
</feature>